<dbReference type="Proteomes" id="UP001165960">
    <property type="component" value="Unassembled WGS sequence"/>
</dbReference>
<accession>A0ACC2T6I0</accession>
<gene>
    <name evidence="1" type="ORF">DSO57_1013840</name>
</gene>
<proteinExistence type="predicted"/>
<evidence type="ECO:0000313" key="1">
    <source>
        <dbReference type="EMBL" id="KAJ9069902.1"/>
    </source>
</evidence>
<comment type="caution">
    <text evidence="1">The sequence shown here is derived from an EMBL/GenBank/DDBJ whole genome shotgun (WGS) entry which is preliminary data.</text>
</comment>
<evidence type="ECO:0000313" key="2">
    <source>
        <dbReference type="Proteomes" id="UP001165960"/>
    </source>
</evidence>
<name>A0ACC2T6I0_9FUNG</name>
<protein>
    <submittedName>
        <fullName evidence="1">Uncharacterized protein</fullName>
    </submittedName>
</protein>
<organism evidence="1 2">
    <name type="scientific">Entomophthora muscae</name>
    <dbReference type="NCBI Taxonomy" id="34485"/>
    <lineage>
        <taxon>Eukaryota</taxon>
        <taxon>Fungi</taxon>
        <taxon>Fungi incertae sedis</taxon>
        <taxon>Zoopagomycota</taxon>
        <taxon>Entomophthoromycotina</taxon>
        <taxon>Entomophthoromycetes</taxon>
        <taxon>Entomophthorales</taxon>
        <taxon>Entomophthoraceae</taxon>
        <taxon>Entomophthora</taxon>
    </lineage>
</organism>
<dbReference type="EMBL" id="QTSX02003602">
    <property type="protein sequence ID" value="KAJ9069902.1"/>
    <property type="molecule type" value="Genomic_DNA"/>
</dbReference>
<sequence length="178" mass="20423">MNLFTFFAVLKAYLGFGGHQLNYNQYGSMLGKIKNMYYEEQPQLAFSYTQLWPLLGPSKRIMSIAIYTFKKMGVTPVGDLESRECRQDGVDRQHPSKDLGMYVKMSEITGKVQYKGIYCYVLGGEEQHQHGPGVHLRRVKLRWLLVEVLVGRFVVRPMLVRVLVAPIPETGCENSRED</sequence>
<reference evidence="1" key="1">
    <citation type="submission" date="2022-04" db="EMBL/GenBank/DDBJ databases">
        <title>Genome of the entomopathogenic fungus Entomophthora muscae.</title>
        <authorList>
            <person name="Elya C."/>
            <person name="Lovett B.R."/>
            <person name="Lee E."/>
            <person name="Macias A.M."/>
            <person name="Hajek A.E."/>
            <person name="De Bivort B.L."/>
            <person name="Kasson M.T."/>
            <person name="De Fine Licht H.H."/>
            <person name="Stajich J.E."/>
        </authorList>
    </citation>
    <scope>NUCLEOTIDE SEQUENCE</scope>
    <source>
        <strain evidence="1">Berkeley</strain>
    </source>
</reference>
<keyword evidence="2" id="KW-1185">Reference proteome</keyword>